<feature type="chain" id="PRO_5045797184" description="DUF7486 domain-containing protein" evidence="1">
    <location>
        <begin position="28"/>
        <end position="199"/>
    </location>
</feature>
<gene>
    <name evidence="3" type="ORF">LBV24_07480</name>
</gene>
<keyword evidence="4" id="KW-1185">Reference proteome</keyword>
<name>A0ABS7XZI4_9FLAO</name>
<proteinExistence type="predicted"/>
<feature type="signal peptide" evidence="1">
    <location>
        <begin position="1"/>
        <end position="27"/>
    </location>
</feature>
<sequence>MTTIVNYLKQAVLCTILMLFSFSIGLAQDNENNHKPETDLHPEIFWDVKAYRPEAQLLKVKGIDKNGKMHDVKAIQYSEDTSLLDVKLLMNGQRLPIKLIDMKGEAFHPLKGIDKDGNLIDIKAVTDDGEILDVKGVSKTGNVIHIRAVADYGLFYNIISIAPNGKVNNVKGLKMLSTKIEGVINGVPIFAHVKSMQQD</sequence>
<keyword evidence="1" id="KW-0732">Signal</keyword>
<reference evidence="4" key="1">
    <citation type="submission" date="2023-07" db="EMBL/GenBank/DDBJ databases">
        <authorList>
            <person name="Yue Y."/>
        </authorList>
    </citation>
    <scope>NUCLEOTIDE SEQUENCE [LARGE SCALE GENOMIC DNA]</scope>
    <source>
        <strain evidence="4">2Y89</strain>
    </source>
</reference>
<evidence type="ECO:0000313" key="4">
    <source>
        <dbReference type="Proteomes" id="UP001198402"/>
    </source>
</evidence>
<dbReference type="Pfam" id="PF24307">
    <property type="entry name" value="DUF7486"/>
    <property type="match status" value="1"/>
</dbReference>
<comment type="caution">
    <text evidence="3">The sequence shown here is derived from an EMBL/GenBank/DDBJ whole genome shotgun (WGS) entry which is preliminary data.</text>
</comment>
<evidence type="ECO:0000313" key="3">
    <source>
        <dbReference type="EMBL" id="MCA0153052.1"/>
    </source>
</evidence>
<evidence type="ECO:0000259" key="2">
    <source>
        <dbReference type="Pfam" id="PF24307"/>
    </source>
</evidence>
<organism evidence="3 4">
    <name type="scientific">Winogradskyella vincentii</name>
    <dbReference type="NCBI Taxonomy" id="2877122"/>
    <lineage>
        <taxon>Bacteria</taxon>
        <taxon>Pseudomonadati</taxon>
        <taxon>Bacteroidota</taxon>
        <taxon>Flavobacteriia</taxon>
        <taxon>Flavobacteriales</taxon>
        <taxon>Flavobacteriaceae</taxon>
        <taxon>Winogradskyella</taxon>
    </lineage>
</organism>
<dbReference type="Proteomes" id="UP001198402">
    <property type="component" value="Unassembled WGS sequence"/>
</dbReference>
<accession>A0ABS7XZI4</accession>
<dbReference type="InterPro" id="IPR055909">
    <property type="entry name" value="DUF7486"/>
</dbReference>
<dbReference type="RefSeq" id="WP_224477977.1">
    <property type="nucleotide sequence ID" value="NZ_JAIUJS010000003.1"/>
</dbReference>
<evidence type="ECO:0000256" key="1">
    <source>
        <dbReference type="SAM" id="SignalP"/>
    </source>
</evidence>
<feature type="domain" description="DUF7486" evidence="2">
    <location>
        <begin position="43"/>
        <end position="196"/>
    </location>
</feature>
<protein>
    <recommendedName>
        <fullName evidence="2">DUF7486 domain-containing protein</fullName>
    </recommendedName>
</protein>
<dbReference type="EMBL" id="JAIUJS010000003">
    <property type="protein sequence ID" value="MCA0153052.1"/>
    <property type="molecule type" value="Genomic_DNA"/>
</dbReference>